<proteinExistence type="predicted"/>
<reference evidence="1 2" key="1">
    <citation type="submission" date="2024-06" db="EMBL/GenBank/DDBJ databases">
        <title>Genome of Rhodovulum iodosum, a marine photoferrotroph.</title>
        <authorList>
            <person name="Bianchini G."/>
            <person name="Nikeleit V."/>
            <person name="Kappler A."/>
            <person name="Bryce C."/>
            <person name="Sanchez-Baracaldo P."/>
        </authorList>
    </citation>
    <scope>NUCLEOTIDE SEQUENCE [LARGE SCALE GENOMIC DNA]</scope>
    <source>
        <strain evidence="1 2">UT/N1</strain>
    </source>
</reference>
<keyword evidence="2" id="KW-1185">Reference proteome</keyword>
<evidence type="ECO:0000313" key="1">
    <source>
        <dbReference type="EMBL" id="MEX5729889.1"/>
    </source>
</evidence>
<protein>
    <submittedName>
        <fullName evidence="1">Uncharacterized protein</fullName>
    </submittedName>
</protein>
<evidence type="ECO:0000313" key="2">
    <source>
        <dbReference type="Proteomes" id="UP001560019"/>
    </source>
</evidence>
<dbReference type="Proteomes" id="UP001560019">
    <property type="component" value="Unassembled WGS sequence"/>
</dbReference>
<organism evidence="1 2">
    <name type="scientific">Rhodovulum iodosum</name>
    <dbReference type="NCBI Taxonomy" id="68291"/>
    <lineage>
        <taxon>Bacteria</taxon>
        <taxon>Pseudomonadati</taxon>
        <taxon>Pseudomonadota</taxon>
        <taxon>Alphaproteobacteria</taxon>
        <taxon>Rhodobacterales</taxon>
        <taxon>Paracoccaceae</taxon>
        <taxon>Rhodovulum</taxon>
    </lineage>
</organism>
<sequence>MKAPATCYFPRAIHRGEGSMRPIPEPAITGEQGDEVLFILTGEDQPPGTMFQIARVIVETHHEPIRTR</sequence>
<comment type="caution">
    <text evidence="1">The sequence shown here is derived from an EMBL/GenBank/DDBJ whole genome shotgun (WGS) entry which is preliminary data.</text>
</comment>
<accession>A0ABV3XXV0</accession>
<name>A0ABV3XXV0_9RHOB</name>
<dbReference type="EMBL" id="JBEHHI010000003">
    <property type="protein sequence ID" value="MEX5729889.1"/>
    <property type="molecule type" value="Genomic_DNA"/>
</dbReference>
<gene>
    <name evidence="1" type="ORF">Ga0609869_003242</name>
</gene>
<dbReference type="RefSeq" id="WP_125404522.1">
    <property type="nucleotide sequence ID" value="NZ_JBEHHI010000003.1"/>
</dbReference>